<evidence type="ECO:0000313" key="2">
    <source>
        <dbReference type="Proteomes" id="UP000054937"/>
    </source>
</evidence>
<dbReference type="EMBL" id="LDAU01000092">
    <property type="protein sequence ID" value="KRX06699.1"/>
    <property type="molecule type" value="Genomic_DNA"/>
</dbReference>
<sequence>MSQKKWDEIDPKYVPSICFQRYKNVFLNSKEIDDEKRKALKLKYEEHIKNAAEKKDGAKINAKRLFIDTIVEEALQLNQYNSTEIQQQTINAQMIDIVEDVKKMEIQ</sequence>
<gene>
    <name evidence="1" type="ORF">PPERSA_09101</name>
</gene>
<keyword evidence="2" id="KW-1185">Reference proteome</keyword>
<name>A0A0V0QWT1_PSEPJ</name>
<dbReference type="Proteomes" id="UP000054937">
    <property type="component" value="Unassembled WGS sequence"/>
</dbReference>
<accession>A0A0V0QWT1</accession>
<comment type="caution">
    <text evidence="1">The sequence shown here is derived from an EMBL/GenBank/DDBJ whole genome shotgun (WGS) entry which is preliminary data.</text>
</comment>
<protein>
    <submittedName>
        <fullName evidence="1">Uncharacterized protein</fullName>
    </submittedName>
</protein>
<dbReference type="InParanoid" id="A0A0V0QWT1"/>
<proteinExistence type="predicted"/>
<dbReference type="AlphaFoldDB" id="A0A0V0QWT1"/>
<reference evidence="1 2" key="1">
    <citation type="journal article" date="2015" name="Sci. Rep.">
        <title>Genome of the facultative scuticociliatosis pathogen Pseudocohnilembus persalinus provides insight into its virulence through horizontal gene transfer.</title>
        <authorList>
            <person name="Xiong J."/>
            <person name="Wang G."/>
            <person name="Cheng J."/>
            <person name="Tian M."/>
            <person name="Pan X."/>
            <person name="Warren A."/>
            <person name="Jiang C."/>
            <person name="Yuan D."/>
            <person name="Miao W."/>
        </authorList>
    </citation>
    <scope>NUCLEOTIDE SEQUENCE [LARGE SCALE GENOMIC DNA]</scope>
    <source>
        <strain evidence="1">36N120E</strain>
    </source>
</reference>
<organism evidence="1 2">
    <name type="scientific">Pseudocohnilembus persalinus</name>
    <name type="common">Ciliate</name>
    <dbReference type="NCBI Taxonomy" id="266149"/>
    <lineage>
        <taxon>Eukaryota</taxon>
        <taxon>Sar</taxon>
        <taxon>Alveolata</taxon>
        <taxon>Ciliophora</taxon>
        <taxon>Intramacronucleata</taxon>
        <taxon>Oligohymenophorea</taxon>
        <taxon>Scuticociliatia</taxon>
        <taxon>Philasterida</taxon>
        <taxon>Pseudocohnilembidae</taxon>
        <taxon>Pseudocohnilembus</taxon>
    </lineage>
</organism>
<evidence type="ECO:0000313" key="1">
    <source>
        <dbReference type="EMBL" id="KRX06699.1"/>
    </source>
</evidence>